<dbReference type="Gene3D" id="3.40.190.150">
    <property type="entry name" value="Bordetella uptake gene, domain 1"/>
    <property type="match status" value="1"/>
</dbReference>
<evidence type="ECO:0000313" key="3">
    <source>
        <dbReference type="EMBL" id="ARU03395.1"/>
    </source>
</evidence>
<name>A0A1Y0EIG0_9BURK</name>
<dbReference type="OrthoDB" id="8678477at2"/>
<accession>A0A1Y0EIG0</accession>
<proteinExistence type="inferred from homology"/>
<evidence type="ECO:0000313" key="4">
    <source>
        <dbReference type="Proteomes" id="UP000196138"/>
    </source>
</evidence>
<evidence type="ECO:0000256" key="2">
    <source>
        <dbReference type="SAM" id="SignalP"/>
    </source>
</evidence>
<dbReference type="Pfam" id="PF03401">
    <property type="entry name" value="TctC"/>
    <property type="match status" value="1"/>
</dbReference>
<protein>
    <submittedName>
        <fullName evidence="3">ABC transporter substrate-binding protein</fullName>
    </submittedName>
</protein>
<dbReference type="SUPFAM" id="SSF53850">
    <property type="entry name" value="Periplasmic binding protein-like II"/>
    <property type="match status" value="1"/>
</dbReference>
<dbReference type="InterPro" id="IPR005064">
    <property type="entry name" value="BUG"/>
</dbReference>
<dbReference type="KEGG" id="cser:CCO03_00700"/>
<dbReference type="Gene3D" id="3.40.190.10">
    <property type="entry name" value="Periplasmic binding protein-like II"/>
    <property type="match status" value="1"/>
</dbReference>
<dbReference type="CDD" id="cd07012">
    <property type="entry name" value="PBP2_Bug_TTT"/>
    <property type="match status" value="1"/>
</dbReference>
<dbReference type="RefSeq" id="WP_087275881.1">
    <property type="nucleotide sequence ID" value="NZ_CP021455.1"/>
</dbReference>
<keyword evidence="4" id="KW-1185">Reference proteome</keyword>
<dbReference type="PROSITE" id="PS51257">
    <property type="entry name" value="PROKAR_LIPOPROTEIN"/>
    <property type="match status" value="1"/>
</dbReference>
<dbReference type="EMBL" id="CP021455">
    <property type="protein sequence ID" value="ARU03395.1"/>
    <property type="molecule type" value="Genomic_DNA"/>
</dbReference>
<sequence length="326" mass="34442">MRRHHTVSLTGLCLALACMGSAGAQTPYPNRAIRLVVPSGAGSVTDQMARLIAERLSASLKQSVVVDNRPGANGIIAAEAVARAAPDGYTLLYAYSAVFTINPWTHTKLPFDPLQDFTPIARPSAQSGNVLIVSSSVPARNVKELQAYVAASQDELSYCSWGIGSGGHLSMAYLNAKTGMKLRHIPYKTAVQCTNDVAAGHTTIAFSDSVSVLPHIRSGRIRAIASVGKQRPLPPADAPTLVEQGVAFEQSSWTALFGPKGLPAPVVTRLNAEVNAILASPADRQRFESLNVRLGTPSTPDDLGELVKRDLAAWGEIAKTAGVVAE</sequence>
<keyword evidence="2" id="KW-0732">Signal</keyword>
<dbReference type="PIRSF" id="PIRSF017082">
    <property type="entry name" value="YflP"/>
    <property type="match status" value="1"/>
</dbReference>
<dbReference type="InterPro" id="IPR042100">
    <property type="entry name" value="Bug_dom1"/>
</dbReference>
<comment type="similarity">
    <text evidence="1">Belongs to the UPF0065 (bug) family.</text>
</comment>
<dbReference type="PANTHER" id="PTHR42928:SF5">
    <property type="entry name" value="BLR1237 PROTEIN"/>
    <property type="match status" value="1"/>
</dbReference>
<feature type="chain" id="PRO_5012214488" evidence="2">
    <location>
        <begin position="25"/>
        <end position="326"/>
    </location>
</feature>
<dbReference type="AlphaFoldDB" id="A0A1Y0EIG0"/>
<gene>
    <name evidence="3" type="ORF">CCO03_00700</name>
</gene>
<organism evidence="3 4">
    <name type="scientific">Comamonas serinivorans</name>
    <dbReference type="NCBI Taxonomy" id="1082851"/>
    <lineage>
        <taxon>Bacteria</taxon>
        <taxon>Pseudomonadati</taxon>
        <taxon>Pseudomonadota</taxon>
        <taxon>Betaproteobacteria</taxon>
        <taxon>Burkholderiales</taxon>
        <taxon>Comamonadaceae</taxon>
        <taxon>Comamonas</taxon>
    </lineage>
</organism>
<dbReference type="Proteomes" id="UP000196138">
    <property type="component" value="Chromosome"/>
</dbReference>
<dbReference type="PANTHER" id="PTHR42928">
    <property type="entry name" value="TRICARBOXYLATE-BINDING PROTEIN"/>
    <property type="match status" value="1"/>
</dbReference>
<reference evidence="3 4" key="1">
    <citation type="submission" date="2017-05" db="EMBL/GenBank/DDBJ databases">
        <authorList>
            <person name="Song R."/>
            <person name="Chenine A.L."/>
            <person name="Ruprecht R.M."/>
        </authorList>
    </citation>
    <scope>NUCLEOTIDE SEQUENCE [LARGE SCALE GENOMIC DNA]</scope>
    <source>
        <strain evidence="3 4">DSM 26136</strain>
    </source>
</reference>
<feature type="signal peptide" evidence="2">
    <location>
        <begin position="1"/>
        <end position="24"/>
    </location>
</feature>
<evidence type="ECO:0000256" key="1">
    <source>
        <dbReference type="ARBA" id="ARBA00006987"/>
    </source>
</evidence>